<dbReference type="PANTHER" id="PTHR10491:SF4">
    <property type="entry name" value="METHIONINE ADENOSYLTRANSFERASE 2 SUBUNIT BETA"/>
    <property type="match status" value="1"/>
</dbReference>
<keyword evidence="3" id="KW-1185">Reference proteome</keyword>
<sequence>MVPREPRVVRTARETLVTTRDSSPRVARDVPGKDYNALRTHTPLVNRILLTGCSGFLGRYVGTRLADTYDVLGTYLTADVSSLDFETVKVDLLNPPFPRLLEYDPDALVHCAALTDVDECERNPGRAVRLNVDATEHVASLAAETGARLLYVSTDSVFDGSRGWWAETDSPDPVNVYGETKLDGERTAARLNDDTVVARTNFFGWNGAGRGSLAEWMIETLASGDRLPGFEDAFFTPLFAGDLATSLEALLVRDDTGVVHLGSRDRMSKYEFAREVAEVFELDSSSVAPVEMSSVDLDAPRGNDLSLDTARAETVLGRRMPDIRTGLERMRRERQ</sequence>
<dbReference type="Pfam" id="PF04321">
    <property type="entry name" value="RmlD_sub_bind"/>
    <property type="match status" value="1"/>
</dbReference>
<evidence type="ECO:0000313" key="2">
    <source>
        <dbReference type="EMBL" id="AUV83941.1"/>
    </source>
</evidence>
<proteinExistence type="predicted"/>
<dbReference type="Gene3D" id="3.40.50.720">
    <property type="entry name" value="NAD(P)-binding Rossmann-like Domain"/>
    <property type="match status" value="1"/>
</dbReference>
<accession>A0A2I8VPU1</accession>
<protein>
    <recommendedName>
        <fullName evidence="1">RmlD-like substrate binding domain-containing protein</fullName>
    </recommendedName>
</protein>
<dbReference type="EMBL" id="CP026309">
    <property type="protein sequence ID" value="AUV83941.1"/>
    <property type="molecule type" value="Genomic_DNA"/>
</dbReference>
<name>A0A2I8VPU1_9EURY</name>
<feature type="domain" description="RmlD-like substrate binding" evidence="1">
    <location>
        <begin position="47"/>
        <end position="331"/>
    </location>
</feature>
<reference evidence="2 3" key="1">
    <citation type="submission" date="2018-01" db="EMBL/GenBank/DDBJ databases">
        <title>Complete genome sequence of Salinigranum rubrum GX10T, an extremely halophilic archaeon isolated from a marine solar saltern.</title>
        <authorList>
            <person name="Han S."/>
        </authorList>
    </citation>
    <scope>NUCLEOTIDE SEQUENCE [LARGE SCALE GENOMIC DNA]</scope>
    <source>
        <strain evidence="2 3">GX10</strain>
    </source>
</reference>
<evidence type="ECO:0000313" key="3">
    <source>
        <dbReference type="Proteomes" id="UP000236584"/>
    </source>
</evidence>
<dbReference type="InterPro" id="IPR005913">
    <property type="entry name" value="dTDP_dehydrorham_reduct"/>
</dbReference>
<dbReference type="Proteomes" id="UP000236584">
    <property type="component" value="Chromosome"/>
</dbReference>
<dbReference type="KEGG" id="srub:C2R22_09290"/>
<dbReference type="InterPro" id="IPR036291">
    <property type="entry name" value="NAD(P)-bd_dom_sf"/>
</dbReference>
<evidence type="ECO:0000259" key="1">
    <source>
        <dbReference type="Pfam" id="PF04321"/>
    </source>
</evidence>
<dbReference type="SUPFAM" id="SSF51735">
    <property type="entry name" value="NAD(P)-binding Rossmann-fold domains"/>
    <property type="match status" value="1"/>
</dbReference>
<gene>
    <name evidence="2" type="ORF">C2R22_09290</name>
</gene>
<organism evidence="2 3">
    <name type="scientific">Salinigranum rubrum</name>
    <dbReference type="NCBI Taxonomy" id="755307"/>
    <lineage>
        <taxon>Archaea</taxon>
        <taxon>Methanobacteriati</taxon>
        <taxon>Methanobacteriota</taxon>
        <taxon>Stenosarchaea group</taxon>
        <taxon>Halobacteria</taxon>
        <taxon>Halobacteriales</taxon>
        <taxon>Haloferacaceae</taxon>
        <taxon>Salinigranum</taxon>
    </lineage>
</organism>
<dbReference type="CDD" id="cd05254">
    <property type="entry name" value="dTDP_HR_like_SDR_e"/>
    <property type="match status" value="1"/>
</dbReference>
<dbReference type="PANTHER" id="PTHR10491">
    <property type="entry name" value="DTDP-4-DEHYDRORHAMNOSE REDUCTASE"/>
    <property type="match status" value="1"/>
</dbReference>
<dbReference type="InterPro" id="IPR029903">
    <property type="entry name" value="RmlD-like-bd"/>
</dbReference>
<dbReference type="AlphaFoldDB" id="A0A2I8VPU1"/>